<gene>
    <name evidence="1" type="ORF">J07HQW2_01240</name>
</gene>
<accession>U1NDI8</accession>
<dbReference type="AlphaFoldDB" id="U1NDI8"/>
<name>U1NDI8_9EURY</name>
<proteinExistence type="predicted"/>
<dbReference type="HOGENOM" id="CLU_2127786_0_0_2"/>
<sequence length="113" mass="13234">MSINRIHREIPENEHAHNQLLIDLLSQTDQLTLPERFEDTSSWRRAQRYTSIIGSVNPGQWQISLPRANGSIGGDYRVTFYVETQEHESQILSDCQCKGYEFDDVCCHVLYFW</sequence>
<dbReference type="EMBL" id="KE356561">
    <property type="protein sequence ID" value="ERG94798.1"/>
    <property type="molecule type" value="Genomic_DNA"/>
</dbReference>
<organism evidence="1 2">
    <name type="scientific">Haloquadratum walsbyi J07HQW2</name>
    <dbReference type="NCBI Taxonomy" id="1238425"/>
    <lineage>
        <taxon>Archaea</taxon>
        <taxon>Methanobacteriati</taxon>
        <taxon>Methanobacteriota</taxon>
        <taxon>Stenosarchaea group</taxon>
        <taxon>Halobacteria</taxon>
        <taxon>Halobacteriales</taxon>
        <taxon>Haloferacaceae</taxon>
        <taxon>Haloquadratum</taxon>
    </lineage>
</organism>
<evidence type="ECO:0008006" key="3">
    <source>
        <dbReference type="Google" id="ProtNLM"/>
    </source>
</evidence>
<reference evidence="1 2" key="1">
    <citation type="journal article" date="2013" name="PLoS ONE">
        <title>Assembly-driven community genomics of a hypersaline microbial ecosystem.</title>
        <authorList>
            <person name="Podell S."/>
            <person name="Ugalde J.A."/>
            <person name="Narasingarao P."/>
            <person name="Banfield J.F."/>
            <person name="Heidelberg K.B."/>
            <person name="Allen E.E."/>
        </authorList>
    </citation>
    <scope>NUCLEOTIDE SEQUENCE [LARGE SCALE GENOMIC DNA]</scope>
    <source>
        <strain evidence="2">J07HQW2</strain>
    </source>
</reference>
<evidence type="ECO:0000313" key="1">
    <source>
        <dbReference type="EMBL" id="ERG94798.1"/>
    </source>
</evidence>
<protein>
    <recommendedName>
        <fullName evidence="3">SWIM-type domain-containing protein</fullName>
    </recommendedName>
</protein>
<evidence type="ECO:0000313" key="2">
    <source>
        <dbReference type="Proteomes" id="UP000030710"/>
    </source>
</evidence>
<dbReference type="Proteomes" id="UP000030710">
    <property type="component" value="Unassembled WGS sequence"/>
</dbReference>